<evidence type="ECO:0000313" key="2">
    <source>
        <dbReference type="EMBL" id="RBP99020.1"/>
    </source>
</evidence>
<accession>A0A366KBB8</accession>
<keyword evidence="1" id="KW-0472">Membrane</keyword>
<keyword evidence="1" id="KW-1133">Transmembrane helix</keyword>
<dbReference type="RefSeq" id="WP_113853781.1">
    <property type="nucleotide sequence ID" value="NZ_PDCH01000012.1"/>
</dbReference>
<reference evidence="2 3" key="1">
    <citation type="submission" date="2017-10" db="EMBL/GenBank/DDBJ databases">
        <title>Bifidobacterium xylocopum sp. nov. and Bifidobacterium aemilianum sp. nov., from the carpenter bee (Xylocopa violacea) digestive tract.</title>
        <authorList>
            <person name="Alberoni D."/>
            <person name="Baffoni L."/>
            <person name="Di Gioia D."/>
            <person name="Gaggia F."/>
            <person name="Biavati B."/>
        </authorList>
    </citation>
    <scope>NUCLEOTIDE SEQUENCE [LARGE SCALE GENOMIC DNA]</scope>
    <source>
        <strain evidence="2 3">XV2</strain>
    </source>
</reference>
<evidence type="ECO:0000256" key="1">
    <source>
        <dbReference type="SAM" id="Phobius"/>
    </source>
</evidence>
<protein>
    <submittedName>
        <fullName evidence="2">Uncharacterized protein</fullName>
    </submittedName>
</protein>
<evidence type="ECO:0000313" key="3">
    <source>
        <dbReference type="Proteomes" id="UP000252345"/>
    </source>
</evidence>
<dbReference type="AlphaFoldDB" id="A0A366KBB8"/>
<feature type="transmembrane region" description="Helical" evidence="1">
    <location>
        <begin position="252"/>
        <end position="271"/>
    </location>
</feature>
<keyword evidence="3" id="KW-1185">Reference proteome</keyword>
<organism evidence="2 3">
    <name type="scientific">Bifidobacterium xylocopae</name>
    <dbReference type="NCBI Taxonomy" id="2493119"/>
    <lineage>
        <taxon>Bacteria</taxon>
        <taxon>Bacillati</taxon>
        <taxon>Actinomycetota</taxon>
        <taxon>Actinomycetes</taxon>
        <taxon>Bifidobacteriales</taxon>
        <taxon>Bifidobacteriaceae</taxon>
        <taxon>Bifidobacterium</taxon>
    </lineage>
</organism>
<comment type="caution">
    <text evidence="2">The sequence shown here is derived from an EMBL/GenBank/DDBJ whole genome shotgun (WGS) entry which is preliminary data.</text>
</comment>
<keyword evidence="1" id="KW-0812">Transmembrane</keyword>
<dbReference type="EMBL" id="PDCH01000012">
    <property type="protein sequence ID" value="RBP99020.1"/>
    <property type="molecule type" value="Genomic_DNA"/>
</dbReference>
<dbReference type="OrthoDB" id="3242872at2"/>
<name>A0A366KBB8_9BIFI</name>
<gene>
    <name evidence="2" type="ORF">CRD59_05995</name>
</gene>
<proteinExistence type="predicted"/>
<sequence>MGLKKTLRAVGVGILACTLLLAMIVGLRPVRAWAGNGQPQDGILTVQVKLNGDGENIIPQTPQPAGSGYIYSATKLDYNAMQRIINGVSGNDEHARTKAITDQVMGQMSSTIDRTNGNTTIYFGTTDGDGQITVGNGVREGVWLQGANYDQSQNKVTGGTPATFLVSTGTYWAIQLVSGPTGKIARGDPMVLRVPTKDSDGTLHFDVKYEPKITVKDVPAEPAPAEPAEPAVPAGCPECIPSGNLAATGSSIVSPLVAVTLLLAVAIPMTYMSRNRR</sequence>
<dbReference type="Proteomes" id="UP000252345">
    <property type="component" value="Unassembled WGS sequence"/>
</dbReference>